<dbReference type="SUPFAM" id="SSF82171">
    <property type="entry name" value="DPP6 N-terminal domain-like"/>
    <property type="match status" value="1"/>
</dbReference>
<organism evidence="1 2">
    <name type="scientific">Prolixibacter bellariivorans</name>
    <dbReference type="NCBI Taxonomy" id="314319"/>
    <lineage>
        <taxon>Bacteria</taxon>
        <taxon>Pseudomonadati</taxon>
        <taxon>Bacteroidota</taxon>
        <taxon>Bacteroidia</taxon>
        <taxon>Marinilabiliales</taxon>
        <taxon>Prolixibacteraceae</taxon>
        <taxon>Prolixibacter</taxon>
    </lineage>
</organism>
<dbReference type="OrthoDB" id="1117425at2"/>
<dbReference type="InterPro" id="IPR011042">
    <property type="entry name" value="6-blade_b-propeller_TolB-like"/>
</dbReference>
<proteinExistence type="predicted"/>
<keyword evidence="2" id="KW-1185">Reference proteome</keyword>
<accession>A0A5M4B263</accession>
<evidence type="ECO:0000313" key="2">
    <source>
        <dbReference type="Proteomes" id="UP000391834"/>
    </source>
</evidence>
<gene>
    <name evidence="1" type="ORF">PbJCM13498_25900</name>
</gene>
<reference evidence="1 2" key="1">
    <citation type="submission" date="2019-10" db="EMBL/GenBank/DDBJ databases">
        <title>Prolixibacter strains distinguished by the presence of nitrate reductase genes were adept at nitrate-dependent anaerobic corrosion of metallic iron and carbon steel.</title>
        <authorList>
            <person name="Iino T."/>
            <person name="Shono N."/>
            <person name="Ito K."/>
            <person name="Nakamura R."/>
            <person name="Sueoka K."/>
            <person name="Harayama S."/>
            <person name="Ohkuma M."/>
        </authorList>
    </citation>
    <scope>NUCLEOTIDE SEQUENCE [LARGE SCALE GENOMIC DNA]</scope>
    <source>
        <strain evidence="1 2">JCM 13498</strain>
    </source>
</reference>
<name>A0A5M4B263_9BACT</name>
<dbReference type="AlphaFoldDB" id="A0A5M4B263"/>
<dbReference type="Pfam" id="PF07676">
    <property type="entry name" value="PD40"/>
    <property type="match status" value="4"/>
</dbReference>
<dbReference type="Proteomes" id="UP000391834">
    <property type="component" value="Unassembled WGS sequence"/>
</dbReference>
<dbReference type="RefSeq" id="WP_025864273.1">
    <property type="nucleotide sequence ID" value="NZ_BLAX01000001.1"/>
</dbReference>
<protein>
    <submittedName>
        <fullName evidence="1">Uncharacterized protein</fullName>
    </submittedName>
</protein>
<comment type="caution">
    <text evidence="1">The sequence shown here is derived from an EMBL/GenBank/DDBJ whole genome shotgun (WGS) entry which is preliminary data.</text>
</comment>
<dbReference type="InterPro" id="IPR011659">
    <property type="entry name" value="WD40"/>
</dbReference>
<sequence>MKKLLLALFLLTGTYVPGHSQNTSSEIVPCLPELMERFPNVRDIAISPDGSQIYFSVSSFRKEFYAIVVIQKDGDDWSDPEVAPFSGQYNDLEPAFSPDGLRLFFASQRPVNDTINQPKDWDIWYVERKSPDAKWSAPINPGAPLNSVGNEFYPSVTNNGDVYFTTTPNKDSKKEDIFVSRYSKKGFSQPVALPSEINTDGYEFNAFIAPDESYLIFSSFGRKDDNGGGDLYIAFRGSDGKWQPAKNMGPEINSEQLDYCPFVDGNTQTFYFTSESSNIRKYFDRPQTLEALEDEFYQFENGLSRIYQMPFSADDYQTKTE</sequence>
<evidence type="ECO:0000313" key="1">
    <source>
        <dbReference type="EMBL" id="GET33727.1"/>
    </source>
</evidence>
<dbReference type="Gene3D" id="2.120.10.30">
    <property type="entry name" value="TolB, C-terminal domain"/>
    <property type="match status" value="1"/>
</dbReference>
<dbReference type="EMBL" id="BLAX01000001">
    <property type="protein sequence ID" value="GET33727.1"/>
    <property type="molecule type" value="Genomic_DNA"/>
</dbReference>